<dbReference type="GO" id="GO:0005829">
    <property type="term" value="C:cytosol"/>
    <property type="evidence" value="ECO:0007669"/>
    <property type="project" value="TreeGrafter"/>
</dbReference>
<reference evidence="4 5" key="1">
    <citation type="submission" date="2019-03" db="EMBL/GenBank/DDBJ databases">
        <title>Paraburkholderia sp. 7MH5, isolated from subtropical forest soil.</title>
        <authorList>
            <person name="Gao Z.-H."/>
            <person name="Qiu L.-H."/>
        </authorList>
    </citation>
    <scope>NUCLEOTIDE SEQUENCE [LARGE SCALE GENOMIC DNA]</scope>
    <source>
        <strain evidence="4 5">7MH5</strain>
        <plasmid evidence="4 5">unnamed1</plasmid>
    </source>
</reference>
<keyword evidence="4" id="KW-0614">Plasmid</keyword>
<keyword evidence="2" id="KW-0560">Oxidoreductase</keyword>
<dbReference type="EMBL" id="CP038152">
    <property type="protein sequence ID" value="QBR03930.1"/>
    <property type="molecule type" value="Genomic_DNA"/>
</dbReference>
<sequence length="237" mass="26393">MNILIVHAHPELKSFTSALKSEAVEVLRGLGHQVEISDLYASDFVATASASDFADRTNPEYLVYALEQRNAVARHTLSADIEREIERVKQCDLLILTFPLFWFSMPAILKGWIDRVFVSGVFYGGRRIYDQGGMVGKKALVCTTLGGREHMVTEGGIHGDLKGMLRPLLQGTLGYAGFEVLEPFFAYHVPYVEQSARQKMLEDWKALLLNIDSRATLAMPSLADYDETLAPRAKLVG</sequence>
<evidence type="ECO:0000313" key="4">
    <source>
        <dbReference type="EMBL" id="QBR03930.1"/>
    </source>
</evidence>
<dbReference type="PANTHER" id="PTHR10204:SF34">
    <property type="entry name" value="NAD(P)H DEHYDROGENASE [QUINONE] 1 ISOFORM 1"/>
    <property type="match status" value="1"/>
</dbReference>
<dbReference type="AlphaFoldDB" id="A0A4P7D9K6"/>
<feature type="domain" description="Flavodoxin-like fold" evidence="3">
    <location>
        <begin position="1"/>
        <end position="207"/>
    </location>
</feature>
<dbReference type="InterPro" id="IPR051545">
    <property type="entry name" value="NAD(P)H_dehydrogenase_qn"/>
</dbReference>
<dbReference type="Proteomes" id="UP000295727">
    <property type="component" value="Plasmid unnamed1"/>
</dbReference>
<dbReference type="InterPro" id="IPR003680">
    <property type="entry name" value="Flavodoxin_fold"/>
</dbReference>
<dbReference type="OrthoDB" id="9798454at2"/>
<comment type="similarity">
    <text evidence="1">Belongs to the NAD(P)H dehydrogenase (quinone) family.</text>
</comment>
<proteinExistence type="inferred from homology"/>
<protein>
    <submittedName>
        <fullName evidence="4">Flavodoxin family protein</fullName>
    </submittedName>
</protein>
<name>A0A4P7D9K6_9BURK</name>
<dbReference type="SUPFAM" id="SSF52218">
    <property type="entry name" value="Flavoproteins"/>
    <property type="match status" value="1"/>
</dbReference>
<evidence type="ECO:0000256" key="1">
    <source>
        <dbReference type="ARBA" id="ARBA00006252"/>
    </source>
</evidence>
<gene>
    <name evidence="4" type="ORF">E1956_42730</name>
</gene>
<dbReference type="Gene3D" id="3.40.50.360">
    <property type="match status" value="1"/>
</dbReference>
<dbReference type="Pfam" id="PF02525">
    <property type="entry name" value="Flavodoxin_2"/>
    <property type="match status" value="1"/>
</dbReference>
<evidence type="ECO:0000313" key="5">
    <source>
        <dbReference type="Proteomes" id="UP000295727"/>
    </source>
</evidence>
<dbReference type="PANTHER" id="PTHR10204">
    <property type="entry name" value="NAD P H OXIDOREDUCTASE-RELATED"/>
    <property type="match status" value="1"/>
</dbReference>
<dbReference type="GO" id="GO:0003955">
    <property type="term" value="F:NAD(P)H dehydrogenase (quinone) activity"/>
    <property type="evidence" value="ECO:0007669"/>
    <property type="project" value="TreeGrafter"/>
</dbReference>
<evidence type="ECO:0000259" key="3">
    <source>
        <dbReference type="Pfam" id="PF02525"/>
    </source>
</evidence>
<organism evidence="4 5">
    <name type="scientific">Paraburkholderia pallida</name>
    <dbReference type="NCBI Taxonomy" id="2547399"/>
    <lineage>
        <taxon>Bacteria</taxon>
        <taxon>Pseudomonadati</taxon>
        <taxon>Pseudomonadota</taxon>
        <taxon>Betaproteobacteria</taxon>
        <taxon>Burkholderiales</taxon>
        <taxon>Burkholderiaceae</taxon>
        <taxon>Paraburkholderia</taxon>
    </lineage>
</organism>
<accession>A0A4P7D9K6</accession>
<dbReference type="InterPro" id="IPR029039">
    <property type="entry name" value="Flavoprotein-like_sf"/>
</dbReference>
<dbReference type="RefSeq" id="WP_134759820.1">
    <property type="nucleotide sequence ID" value="NZ_CP038152.1"/>
</dbReference>
<geneLocation type="plasmid" evidence="4 5">
    <name>unnamed1</name>
</geneLocation>
<keyword evidence="5" id="KW-1185">Reference proteome</keyword>
<evidence type="ECO:0000256" key="2">
    <source>
        <dbReference type="ARBA" id="ARBA00023002"/>
    </source>
</evidence>
<dbReference type="KEGG" id="ppai:E1956_42730"/>